<evidence type="ECO:0000256" key="1">
    <source>
        <dbReference type="ARBA" id="ARBA00006484"/>
    </source>
</evidence>
<sequence length="265" mass="27079">MSELAGQIALVTGAARGIGKAIATRLAADGAHVVLADIAADAVRETASAIEALGGKASAVHLDVTDAGQIHAVLDDLLRALGKVDVLVSNAGSGKSNPFLETTQADLASQMALNFGAAFTCAQACAKPMRNAGYGRIVFITSVTGLAGPVNLSVYGSMKAGQMGLMRAMALELAAFGITANAVAPGPIDTELLRTVWPEDMVAEAADRIPARRIGKPEEVAHAVSFLVSPGAAFVNGVTLPVDGGFTAAGGYMAEIYRQRRYGQG</sequence>
<gene>
    <name evidence="2" type="ORF">AWB80_06058</name>
</gene>
<dbReference type="PRINTS" id="PR00081">
    <property type="entry name" value="GDHRDH"/>
</dbReference>
<dbReference type="Proteomes" id="UP000054911">
    <property type="component" value="Unassembled WGS sequence"/>
</dbReference>
<name>A0A158CYT6_9BURK</name>
<dbReference type="PRINTS" id="PR00080">
    <property type="entry name" value="SDRFAMILY"/>
</dbReference>
<protein>
    <submittedName>
        <fullName evidence="2">3-ketoacyl-ACP reductase</fullName>
    </submittedName>
</protein>
<comment type="similarity">
    <text evidence="1">Belongs to the short-chain dehydrogenases/reductases (SDR) family.</text>
</comment>
<dbReference type="FunFam" id="3.40.50.720:FF:000084">
    <property type="entry name" value="Short-chain dehydrogenase reductase"/>
    <property type="match status" value="1"/>
</dbReference>
<reference evidence="2" key="1">
    <citation type="submission" date="2016-01" db="EMBL/GenBank/DDBJ databases">
        <authorList>
            <person name="Peeters C."/>
        </authorList>
    </citation>
    <scope>NUCLEOTIDE SEQUENCE [LARGE SCALE GENOMIC DNA]</scope>
    <source>
        <strain evidence="2">LMG 29323</strain>
    </source>
</reference>
<dbReference type="RefSeq" id="WP_061178397.1">
    <property type="nucleotide sequence ID" value="NZ_FCOE02000028.1"/>
</dbReference>
<dbReference type="OrthoDB" id="9806974at2"/>
<dbReference type="InterPro" id="IPR036291">
    <property type="entry name" value="NAD(P)-bd_dom_sf"/>
</dbReference>
<dbReference type="STRING" id="1777141.AWB80_06058"/>
<organism evidence="2 3">
    <name type="scientific">Caballeronia pedi</name>
    <dbReference type="NCBI Taxonomy" id="1777141"/>
    <lineage>
        <taxon>Bacteria</taxon>
        <taxon>Pseudomonadati</taxon>
        <taxon>Pseudomonadota</taxon>
        <taxon>Betaproteobacteria</taxon>
        <taxon>Burkholderiales</taxon>
        <taxon>Burkholderiaceae</taxon>
        <taxon>Caballeronia</taxon>
    </lineage>
</organism>
<dbReference type="SUPFAM" id="SSF51735">
    <property type="entry name" value="NAD(P)-binding Rossmann-fold domains"/>
    <property type="match status" value="1"/>
</dbReference>
<keyword evidence="3" id="KW-1185">Reference proteome</keyword>
<accession>A0A158CYT6</accession>
<dbReference type="PANTHER" id="PTHR42879">
    <property type="entry name" value="3-OXOACYL-(ACYL-CARRIER-PROTEIN) REDUCTASE"/>
    <property type="match status" value="1"/>
</dbReference>
<proteinExistence type="inferred from homology"/>
<comment type="caution">
    <text evidence="2">The sequence shown here is derived from an EMBL/GenBank/DDBJ whole genome shotgun (WGS) entry which is preliminary data.</text>
</comment>
<dbReference type="InterPro" id="IPR050259">
    <property type="entry name" value="SDR"/>
</dbReference>
<dbReference type="PANTHER" id="PTHR42879:SF2">
    <property type="entry name" value="3-OXOACYL-[ACYL-CARRIER-PROTEIN] REDUCTASE FABG"/>
    <property type="match status" value="1"/>
</dbReference>
<dbReference type="AlphaFoldDB" id="A0A158CYT6"/>
<dbReference type="InterPro" id="IPR002347">
    <property type="entry name" value="SDR_fam"/>
</dbReference>
<dbReference type="EMBL" id="FCOE02000028">
    <property type="protein sequence ID" value="SAK87528.1"/>
    <property type="molecule type" value="Genomic_DNA"/>
</dbReference>
<evidence type="ECO:0000313" key="2">
    <source>
        <dbReference type="EMBL" id="SAK87528.1"/>
    </source>
</evidence>
<dbReference type="Gene3D" id="3.40.50.720">
    <property type="entry name" value="NAD(P)-binding Rossmann-like Domain"/>
    <property type="match status" value="1"/>
</dbReference>
<dbReference type="Pfam" id="PF13561">
    <property type="entry name" value="adh_short_C2"/>
    <property type="match status" value="1"/>
</dbReference>
<evidence type="ECO:0000313" key="3">
    <source>
        <dbReference type="Proteomes" id="UP000054911"/>
    </source>
</evidence>